<dbReference type="PANTHER" id="PTHR43228:SF1">
    <property type="entry name" value="TWO-COMPONENT RESPONSE REGULATOR ARR22"/>
    <property type="match status" value="1"/>
</dbReference>
<dbReference type="InterPro" id="IPR052048">
    <property type="entry name" value="ST_Response_Regulator"/>
</dbReference>
<feature type="domain" description="Response regulatory" evidence="2">
    <location>
        <begin position="1"/>
        <end position="115"/>
    </location>
</feature>
<evidence type="ECO:0000313" key="4">
    <source>
        <dbReference type="Proteomes" id="UP000648801"/>
    </source>
</evidence>
<gene>
    <name evidence="3" type="primary">cheY64H-1</name>
    <name evidence="3" type="ORF">GCM10011507_04240</name>
</gene>
<keyword evidence="4" id="KW-1185">Reference proteome</keyword>
<evidence type="ECO:0000256" key="1">
    <source>
        <dbReference type="PROSITE-ProRule" id="PRU00169"/>
    </source>
</evidence>
<reference evidence="3" key="2">
    <citation type="submission" date="2020-09" db="EMBL/GenBank/DDBJ databases">
        <authorList>
            <person name="Sun Q."/>
            <person name="Zhou Y."/>
        </authorList>
    </citation>
    <scope>NUCLEOTIDE SEQUENCE</scope>
    <source>
        <strain evidence="3">CGMCC 1.15447</strain>
    </source>
</reference>
<dbReference type="PANTHER" id="PTHR43228">
    <property type="entry name" value="TWO-COMPONENT RESPONSE REGULATOR"/>
    <property type="match status" value="1"/>
</dbReference>
<dbReference type="EMBL" id="BMJB01000001">
    <property type="protein sequence ID" value="GGA56105.1"/>
    <property type="molecule type" value="Genomic_DNA"/>
</dbReference>
<feature type="modified residue" description="4-aspartylphosphate" evidence="1">
    <location>
        <position position="48"/>
    </location>
</feature>
<proteinExistence type="predicted"/>
<organism evidence="3 4">
    <name type="scientific">Edaphobacter acidisoli</name>
    <dbReference type="NCBI Taxonomy" id="2040573"/>
    <lineage>
        <taxon>Bacteria</taxon>
        <taxon>Pseudomonadati</taxon>
        <taxon>Acidobacteriota</taxon>
        <taxon>Terriglobia</taxon>
        <taxon>Terriglobales</taxon>
        <taxon>Acidobacteriaceae</taxon>
        <taxon>Edaphobacter</taxon>
    </lineage>
</organism>
<evidence type="ECO:0000313" key="3">
    <source>
        <dbReference type="EMBL" id="GGA56105.1"/>
    </source>
</evidence>
<name>A0A916W0C2_9BACT</name>
<dbReference type="Proteomes" id="UP000648801">
    <property type="component" value="Unassembled WGS sequence"/>
</dbReference>
<dbReference type="Gene3D" id="3.40.50.2300">
    <property type="match status" value="1"/>
</dbReference>
<dbReference type="PROSITE" id="PS50110">
    <property type="entry name" value="RESPONSE_REGULATORY"/>
    <property type="match status" value="1"/>
</dbReference>
<evidence type="ECO:0000259" key="2">
    <source>
        <dbReference type="PROSITE" id="PS50110"/>
    </source>
</evidence>
<sequence length="118" mass="12786">MRKVIERALHQAGLEVSEVLQASNGEEALEALRNESGTTTPLSLILSDINMPVMDGLQFLEQKKRENLAQGVPVVMITTEGSEPFVLRAIAAGAQGYICKPFTAEQVKARVLPLIRAA</sequence>
<dbReference type="InterPro" id="IPR011006">
    <property type="entry name" value="CheY-like_superfamily"/>
</dbReference>
<dbReference type="InterPro" id="IPR001789">
    <property type="entry name" value="Sig_transdc_resp-reg_receiver"/>
</dbReference>
<dbReference type="SMART" id="SM00448">
    <property type="entry name" value="REC"/>
    <property type="match status" value="1"/>
</dbReference>
<keyword evidence="1" id="KW-0597">Phosphoprotein</keyword>
<accession>A0A916W0C2</accession>
<dbReference type="Pfam" id="PF00072">
    <property type="entry name" value="Response_reg"/>
    <property type="match status" value="1"/>
</dbReference>
<comment type="caution">
    <text evidence="3">The sequence shown here is derived from an EMBL/GenBank/DDBJ whole genome shotgun (WGS) entry which is preliminary data.</text>
</comment>
<protein>
    <submittedName>
        <fullName evidence="3">Response regulator</fullName>
    </submittedName>
</protein>
<reference evidence="3" key="1">
    <citation type="journal article" date="2014" name="Int. J. Syst. Evol. Microbiol.">
        <title>Complete genome sequence of Corynebacterium casei LMG S-19264T (=DSM 44701T), isolated from a smear-ripened cheese.</title>
        <authorList>
            <consortium name="US DOE Joint Genome Institute (JGI-PGF)"/>
            <person name="Walter F."/>
            <person name="Albersmeier A."/>
            <person name="Kalinowski J."/>
            <person name="Ruckert C."/>
        </authorList>
    </citation>
    <scope>NUCLEOTIDE SEQUENCE</scope>
    <source>
        <strain evidence="3">CGMCC 1.15447</strain>
    </source>
</reference>
<dbReference type="GO" id="GO:0000160">
    <property type="term" value="P:phosphorelay signal transduction system"/>
    <property type="evidence" value="ECO:0007669"/>
    <property type="project" value="InterPro"/>
</dbReference>
<dbReference type="AlphaFoldDB" id="A0A916W0C2"/>
<dbReference type="SUPFAM" id="SSF52172">
    <property type="entry name" value="CheY-like"/>
    <property type="match status" value="1"/>
</dbReference>